<evidence type="ECO:0000256" key="1">
    <source>
        <dbReference type="SAM" id="MobiDB-lite"/>
    </source>
</evidence>
<feature type="compositionally biased region" description="Polar residues" evidence="1">
    <location>
        <begin position="485"/>
        <end position="508"/>
    </location>
</feature>
<keyword evidence="2" id="KW-1133">Transmembrane helix</keyword>
<comment type="caution">
    <text evidence="3">The sequence shown here is derived from an EMBL/GenBank/DDBJ whole genome shotgun (WGS) entry which is preliminary data.</text>
</comment>
<dbReference type="NCBIfam" id="TIGR01167">
    <property type="entry name" value="LPXTG_anchor"/>
    <property type="match status" value="1"/>
</dbReference>
<organism evidence="3 4">
    <name type="scientific">Brevibacterium sediminis</name>
    <dbReference type="NCBI Taxonomy" id="1857024"/>
    <lineage>
        <taxon>Bacteria</taxon>
        <taxon>Bacillati</taxon>
        <taxon>Actinomycetota</taxon>
        <taxon>Actinomycetes</taxon>
        <taxon>Micrococcales</taxon>
        <taxon>Brevibacteriaceae</taxon>
        <taxon>Brevibacterium</taxon>
    </lineage>
</organism>
<dbReference type="PANTHER" id="PTHR15109:SF4">
    <property type="entry name" value="FAM193 C-TERMINAL DOMAIN-CONTAINING PROTEIN"/>
    <property type="match status" value="1"/>
</dbReference>
<evidence type="ECO:0008006" key="5">
    <source>
        <dbReference type="Google" id="ProtNLM"/>
    </source>
</evidence>
<feature type="compositionally biased region" description="Low complexity" evidence="1">
    <location>
        <begin position="629"/>
        <end position="720"/>
    </location>
</feature>
<feature type="compositionally biased region" description="Low complexity" evidence="1">
    <location>
        <begin position="760"/>
        <end position="795"/>
    </location>
</feature>
<reference evidence="4" key="1">
    <citation type="journal article" date="2019" name="Int. J. Syst. Evol. Microbiol.">
        <title>The Global Catalogue of Microorganisms (GCM) 10K type strain sequencing project: providing services to taxonomists for standard genome sequencing and annotation.</title>
        <authorList>
            <consortium name="The Broad Institute Genomics Platform"/>
            <consortium name="The Broad Institute Genome Sequencing Center for Infectious Disease"/>
            <person name="Wu L."/>
            <person name="Ma J."/>
        </authorList>
    </citation>
    <scope>NUCLEOTIDE SEQUENCE [LARGE SCALE GENOMIC DNA]</scope>
    <source>
        <strain evidence="4">CGMCC 1.15472</strain>
    </source>
</reference>
<protein>
    <recommendedName>
        <fullName evidence="5">Gram-positive cocci surface proteins LPxTG domain-containing protein</fullName>
    </recommendedName>
</protein>
<evidence type="ECO:0000313" key="4">
    <source>
        <dbReference type="Proteomes" id="UP000632322"/>
    </source>
</evidence>
<dbReference type="PANTHER" id="PTHR15109">
    <property type="entry name" value="AGAP004327-PA"/>
    <property type="match status" value="1"/>
</dbReference>
<feature type="compositionally biased region" description="Low complexity" evidence="1">
    <location>
        <begin position="591"/>
        <end position="605"/>
    </location>
</feature>
<feature type="region of interest" description="Disordered" evidence="1">
    <location>
        <begin position="485"/>
        <end position="511"/>
    </location>
</feature>
<evidence type="ECO:0000256" key="2">
    <source>
        <dbReference type="SAM" id="Phobius"/>
    </source>
</evidence>
<accession>A0ABQ1MQK7</accession>
<keyword evidence="2" id="KW-0472">Membrane</keyword>
<evidence type="ECO:0000313" key="3">
    <source>
        <dbReference type="EMBL" id="GGC44748.1"/>
    </source>
</evidence>
<dbReference type="NCBIfam" id="NF033766">
    <property type="entry name" value="choice_anch_G"/>
    <property type="match status" value="1"/>
</dbReference>
<proteinExistence type="predicted"/>
<gene>
    <name evidence="3" type="ORF">GCM10010974_28890</name>
</gene>
<dbReference type="EMBL" id="BMJG01000012">
    <property type="protein sequence ID" value="GGC44748.1"/>
    <property type="molecule type" value="Genomic_DNA"/>
</dbReference>
<feature type="transmembrane region" description="Helical" evidence="2">
    <location>
        <begin position="799"/>
        <end position="819"/>
    </location>
</feature>
<dbReference type="RefSeq" id="WP_181271941.1">
    <property type="nucleotide sequence ID" value="NZ_BMJG01000012.1"/>
</dbReference>
<feature type="compositionally biased region" description="Low complexity" evidence="1">
    <location>
        <begin position="612"/>
        <end position="621"/>
    </location>
</feature>
<dbReference type="InterPro" id="IPR047900">
    <property type="entry name" value="Choice_anch_G"/>
</dbReference>
<sequence>MKMLGGRPSTGRKIAVGAVAATTAVGLTLLTTSPGAADEKNPKEDSEALGQLIDADLLSEDAVDALSAYSSSPSSEAEDSTPLNLEVLQSLGLELPGIDLPLISSEGGDGLLELGEAGALNSYGRAASGNAAKASAGAVGEDGALNLDDVNNGDFGNAKVDLTSLLGQLNLDGVTDQIVDELSLELGAVGSTAESDGKTTDSEYVVADGTLTVSSPAVGGLSDELTKAVDGVGGSLDDAIGEEGLVDELSGLGLDVDAGLASVKIGGEDTKVSVDTGDALNSVVENVVNKKLEDESGIVSIDLANGDIKIDLAKVVKGADGEDLNGLDPNTQVLTSDTISKITDAVADALGALSGRVNETLTDALNDVHLNIALPANITAAGIPAADGKVTVDATLGQLAGTDDSEPVVDTDLSLAGVPVGTVVNAITGPVVQAVLGVTKPIIGGVLDSTTEETTDAVTGIVDPVLDGLEPVLSGLNEVVDLTINEQSPNPSSEGASAQSSLESSRVDGNNGPGFTVNAVSLELLPESDAIDVNLASSSVRATADDAPGDDDADADDSAAADQDDSADADSSSDPDAAADPDASAADDADSNVNVNAAASASASADADDDSNPAAQAASEAAADDDANDSASAEADASAEAAAESAATEDASSNTSADSTSDPNASSQQASNAAANADNSDSTNADSSAAADADPAAAASVASTADSSNEASVEAAANADDSAEADSTDEADASASSDDNADGAETSASADGDESDTSSDENASAAASASADVEAGADADASGSSDGGDLPRTGAEGTMAMAGLAALLIAGGAAAVYAARRHRNRGGL</sequence>
<dbReference type="Proteomes" id="UP000632322">
    <property type="component" value="Unassembled WGS sequence"/>
</dbReference>
<feature type="region of interest" description="Disordered" evidence="1">
    <location>
        <begin position="541"/>
        <end position="795"/>
    </location>
</feature>
<dbReference type="InterPro" id="IPR029717">
    <property type="entry name" value="FAM193"/>
</dbReference>
<keyword evidence="2" id="KW-0812">Transmembrane</keyword>
<feature type="compositionally biased region" description="Acidic residues" evidence="1">
    <location>
        <begin position="547"/>
        <end position="590"/>
    </location>
</feature>
<feature type="compositionally biased region" description="Acidic residues" evidence="1">
    <location>
        <begin position="721"/>
        <end position="732"/>
    </location>
</feature>
<name>A0ABQ1MQK7_9MICO</name>
<keyword evidence="4" id="KW-1185">Reference proteome</keyword>